<dbReference type="PANTHER" id="PTHR34215">
    <property type="entry name" value="BLL0784 PROTEIN"/>
    <property type="match status" value="1"/>
</dbReference>
<sequence>MARKRKVPLRVCIGCQRKKPKKELIRIVRTPEDSIEVDFKGKRSGRGTYICPDKECLKSAVKGKRIEKNLQRSISPEVMVELEKALEKEDES</sequence>
<evidence type="ECO:0000313" key="2">
    <source>
        <dbReference type="EMBL" id="RQD75383.1"/>
    </source>
</evidence>
<name>A0A424YD82_9FIRM</name>
<protein>
    <submittedName>
        <fullName evidence="2">YlxR family protein</fullName>
    </submittedName>
</protein>
<gene>
    <name evidence="2" type="ORF">D5R97_05895</name>
</gene>
<dbReference type="InterPro" id="IPR035931">
    <property type="entry name" value="YlxR-like_sf"/>
</dbReference>
<organism evidence="2 3">
    <name type="scientific">Candidatus Syntrophonatronum acetioxidans</name>
    <dbReference type="NCBI Taxonomy" id="1795816"/>
    <lineage>
        <taxon>Bacteria</taxon>
        <taxon>Bacillati</taxon>
        <taxon>Bacillota</taxon>
        <taxon>Clostridia</taxon>
        <taxon>Eubacteriales</taxon>
        <taxon>Syntrophomonadaceae</taxon>
        <taxon>Candidatus Syntrophonatronum</taxon>
    </lineage>
</organism>
<accession>A0A424YD82</accession>
<dbReference type="Pfam" id="PF04296">
    <property type="entry name" value="YlxR"/>
    <property type="match status" value="1"/>
</dbReference>
<dbReference type="NCBIfam" id="NF047356">
    <property type="entry name" value="RNA_bind_RnpM"/>
    <property type="match status" value="1"/>
</dbReference>
<dbReference type="InterPro" id="IPR007393">
    <property type="entry name" value="YlxR_dom"/>
</dbReference>
<dbReference type="Proteomes" id="UP000285138">
    <property type="component" value="Unassembled WGS sequence"/>
</dbReference>
<feature type="domain" description="YlxR" evidence="1">
    <location>
        <begin position="10"/>
        <end position="84"/>
    </location>
</feature>
<proteinExistence type="predicted"/>
<dbReference type="Gene3D" id="3.30.1230.10">
    <property type="entry name" value="YlxR-like"/>
    <property type="match status" value="1"/>
</dbReference>
<dbReference type="PANTHER" id="PTHR34215:SF1">
    <property type="entry name" value="YLXR DOMAIN-CONTAINING PROTEIN"/>
    <property type="match status" value="1"/>
</dbReference>
<dbReference type="InterPro" id="IPR037465">
    <property type="entry name" value="YlxR"/>
</dbReference>
<evidence type="ECO:0000313" key="3">
    <source>
        <dbReference type="Proteomes" id="UP000285138"/>
    </source>
</evidence>
<dbReference type="SUPFAM" id="SSF64376">
    <property type="entry name" value="YlxR-like"/>
    <property type="match status" value="1"/>
</dbReference>
<dbReference type="AlphaFoldDB" id="A0A424YD82"/>
<evidence type="ECO:0000259" key="1">
    <source>
        <dbReference type="Pfam" id="PF04296"/>
    </source>
</evidence>
<dbReference type="EMBL" id="QZAA01000160">
    <property type="protein sequence ID" value="RQD75383.1"/>
    <property type="molecule type" value="Genomic_DNA"/>
</dbReference>
<comment type="caution">
    <text evidence="2">The sequence shown here is derived from an EMBL/GenBank/DDBJ whole genome shotgun (WGS) entry which is preliminary data.</text>
</comment>
<reference evidence="2 3" key="1">
    <citation type="submission" date="2018-08" db="EMBL/GenBank/DDBJ databases">
        <title>The metabolism and importance of syntrophic acetate oxidation coupled to methane or sulfide production in haloalkaline environments.</title>
        <authorList>
            <person name="Timmers P.H.A."/>
            <person name="Vavourakis C.D."/>
            <person name="Sorokin D.Y."/>
            <person name="Sinninghe Damste J.S."/>
            <person name="Muyzer G."/>
            <person name="Stams A.J.M."/>
            <person name="Plugge C.M."/>
        </authorList>
    </citation>
    <scope>NUCLEOTIDE SEQUENCE [LARGE SCALE GENOMIC DNA]</scope>
    <source>
        <strain evidence="2">MSAO_Bac1</strain>
    </source>
</reference>